<dbReference type="Gene3D" id="2.60.40.10">
    <property type="entry name" value="Immunoglobulins"/>
    <property type="match status" value="3"/>
</dbReference>
<dbReference type="RefSeq" id="XP_020044768.1">
    <property type="nucleotide sequence ID" value="XM_020189462.1"/>
</dbReference>
<dbReference type="GeneID" id="30963098"/>
<feature type="domain" description="Dystroglycan-type cadherin-like" evidence="1">
    <location>
        <begin position="116"/>
        <end position="219"/>
    </location>
</feature>
<proteinExistence type="predicted"/>
<dbReference type="SUPFAM" id="SSF49313">
    <property type="entry name" value="Cadherin-like"/>
    <property type="match status" value="3"/>
</dbReference>
<feature type="non-terminal residue" evidence="2">
    <location>
        <position position="1"/>
    </location>
</feature>
<evidence type="ECO:0000313" key="3">
    <source>
        <dbReference type="Proteomes" id="UP000095038"/>
    </source>
</evidence>
<evidence type="ECO:0000259" key="1">
    <source>
        <dbReference type="SMART" id="SM00736"/>
    </source>
</evidence>
<gene>
    <name evidence="2" type="ORF">ASCRUDRAFT_16944</name>
</gene>
<reference evidence="3" key="1">
    <citation type="submission" date="2016-05" db="EMBL/GenBank/DDBJ databases">
        <title>Comparative genomics of biotechnologically important yeasts.</title>
        <authorList>
            <consortium name="DOE Joint Genome Institute"/>
            <person name="Riley R."/>
            <person name="Haridas S."/>
            <person name="Wolfe K.H."/>
            <person name="Lopes M.R."/>
            <person name="Hittinger C.T."/>
            <person name="Goker M."/>
            <person name="Salamov A."/>
            <person name="Wisecaver J."/>
            <person name="Long T.M."/>
            <person name="Aerts A.L."/>
            <person name="Barry K."/>
            <person name="Choi C."/>
            <person name="Clum A."/>
            <person name="Coughlan A.Y."/>
            <person name="Deshpande S."/>
            <person name="Douglass A.P."/>
            <person name="Hanson S.J."/>
            <person name="Klenk H.-P."/>
            <person name="Labutti K."/>
            <person name="Lapidus A."/>
            <person name="Lindquist E."/>
            <person name="Lipzen A."/>
            <person name="Meier-Kolthoff J.P."/>
            <person name="Ohm R.A."/>
            <person name="Otillar R.P."/>
            <person name="Pangilinan J."/>
            <person name="Peng Y."/>
            <person name="Rokas A."/>
            <person name="Rosa C.A."/>
            <person name="Scheuner C."/>
            <person name="Sibirny A.A."/>
            <person name="Slot J.C."/>
            <person name="Stielow J.B."/>
            <person name="Sun H."/>
            <person name="Kurtzman C.P."/>
            <person name="Blackwell M."/>
            <person name="Grigoriev I.V."/>
            <person name="Jeffries T.W."/>
        </authorList>
    </citation>
    <scope>NUCLEOTIDE SEQUENCE [LARGE SCALE GENOMIC DNA]</scope>
    <source>
        <strain evidence="3">DSM 1968</strain>
    </source>
</reference>
<dbReference type="GO" id="GO:0016020">
    <property type="term" value="C:membrane"/>
    <property type="evidence" value="ECO:0007669"/>
    <property type="project" value="InterPro"/>
</dbReference>
<dbReference type="GO" id="GO:0005509">
    <property type="term" value="F:calcium ion binding"/>
    <property type="evidence" value="ECO:0007669"/>
    <property type="project" value="InterPro"/>
</dbReference>
<dbReference type="EMBL" id="KV454492">
    <property type="protein sequence ID" value="ODV58461.1"/>
    <property type="molecule type" value="Genomic_DNA"/>
</dbReference>
<accession>A0A1D2V9Y6</accession>
<dbReference type="OrthoDB" id="41532at2759"/>
<dbReference type="InterPro" id="IPR006644">
    <property type="entry name" value="Cadg"/>
</dbReference>
<dbReference type="Pfam" id="PF05345">
    <property type="entry name" value="He_PIG"/>
    <property type="match status" value="2"/>
</dbReference>
<dbReference type="InParanoid" id="A0A1D2V9Y6"/>
<name>A0A1D2V9Y6_9ASCO</name>
<dbReference type="Proteomes" id="UP000095038">
    <property type="component" value="Unassembled WGS sequence"/>
</dbReference>
<evidence type="ECO:0000313" key="2">
    <source>
        <dbReference type="EMBL" id="ODV58461.1"/>
    </source>
</evidence>
<protein>
    <recommendedName>
        <fullName evidence="1">Dystroglycan-type cadherin-like domain-containing protein</fullName>
    </recommendedName>
</protein>
<dbReference type="InterPro" id="IPR015919">
    <property type="entry name" value="Cadherin-like_sf"/>
</dbReference>
<dbReference type="AlphaFoldDB" id="A0A1D2V9Y6"/>
<sequence length="454" mass="50091">PSIGFPFQHQLPPIARVNQYYTFTLNNQTFIPSSSSSPILNYYIDHLPNWLSFNQNNFTLSGTPSSNHVSDNIFFSLTASDSTGNISQSCSIIVSQNSSPQLNSSLSISSQLSNYGQTNGLDGLIIIPGQSFSLSIDPNIFSSNSSLTYYGRYSMRTSLPSFINFDSANLTFYGTAPSVNSQIAPSLEYPLVLIASDYEGFSALETQFKLIIGAHQLSTSINSIINIPISTNYSFTYPIPLSDIYLDNQQISHQNISAITLPPETPTWIQIDTDYNIHGTVPNNQTENLDFILSIYNIYDDYINLPFQLNVSSLYDHNDIDNDNDNDNQDALSRLFTVDSLNNVTAVPGSFFTHALNESLFTSLSQTLVTAEFASHAAWLSFHSSNLTFNGNVPDSFESLQVLLIASLNTNYFYHKRDLFTNQLSFTIISNGLDVAPISSGTNSDTKTSSSNSS</sequence>
<keyword evidence="3" id="KW-1185">Reference proteome</keyword>
<dbReference type="FunCoup" id="A0A1D2V9Y6">
    <property type="interactions" value="24"/>
</dbReference>
<feature type="domain" description="Dystroglycan-type cadherin-like" evidence="1">
    <location>
        <begin position="9"/>
        <end position="105"/>
    </location>
</feature>
<dbReference type="SMART" id="SM00736">
    <property type="entry name" value="CADG"/>
    <property type="match status" value="2"/>
</dbReference>
<feature type="non-terminal residue" evidence="2">
    <location>
        <position position="454"/>
    </location>
</feature>
<organism evidence="2 3">
    <name type="scientific">Ascoidea rubescens DSM 1968</name>
    <dbReference type="NCBI Taxonomy" id="1344418"/>
    <lineage>
        <taxon>Eukaryota</taxon>
        <taxon>Fungi</taxon>
        <taxon>Dikarya</taxon>
        <taxon>Ascomycota</taxon>
        <taxon>Saccharomycotina</taxon>
        <taxon>Saccharomycetes</taxon>
        <taxon>Ascoideaceae</taxon>
        <taxon>Ascoidea</taxon>
    </lineage>
</organism>
<dbReference type="STRING" id="1344418.A0A1D2V9Y6"/>
<dbReference type="InterPro" id="IPR013783">
    <property type="entry name" value="Ig-like_fold"/>
</dbReference>